<dbReference type="InterPro" id="IPR013087">
    <property type="entry name" value="Znf_C2H2_type"/>
</dbReference>
<keyword evidence="5 12" id="KW-0863">Zinc-finger</keyword>
<keyword evidence="16" id="KW-1185">Reference proteome</keyword>
<dbReference type="PANTHER" id="PTHR24408:SF58">
    <property type="entry name" value="TRANSCRIPTION FACTOR (TFIIIA), PUTATIVE (AFU_ORTHOLOGUE AFUA_1G05150)-RELATED"/>
    <property type="match status" value="1"/>
</dbReference>
<evidence type="ECO:0000256" key="4">
    <source>
        <dbReference type="ARBA" id="ARBA00022737"/>
    </source>
</evidence>
<dbReference type="eggNOG" id="KOG1721">
    <property type="taxonomic scope" value="Eukaryota"/>
</dbReference>
<evidence type="ECO:0000256" key="6">
    <source>
        <dbReference type="ARBA" id="ARBA00022833"/>
    </source>
</evidence>
<dbReference type="GO" id="GO:0001002">
    <property type="term" value="F:RNA polymerase III type 1 promoter sequence-specific DNA binding"/>
    <property type="evidence" value="ECO:0007669"/>
    <property type="project" value="EnsemblFungi"/>
</dbReference>
<dbReference type="HOGENOM" id="CLU_044102_0_0_1"/>
<name>G8BVD7_TETPH</name>
<evidence type="ECO:0000256" key="2">
    <source>
        <dbReference type="ARBA" id="ARBA00022491"/>
    </source>
</evidence>
<evidence type="ECO:0000256" key="8">
    <source>
        <dbReference type="ARBA" id="ARBA00023125"/>
    </source>
</evidence>
<dbReference type="GeneID" id="11535701"/>
<proteinExistence type="predicted"/>
<dbReference type="PROSITE" id="PS00028">
    <property type="entry name" value="ZINC_FINGER_C2H2_1"/>
    <property type="match status" value="8"/>
</dbReference>
<evidence type="ECO:0000256" key="12">
    <source>
        <dbReference type="PROSITE-ProRule" id="PRU00042"/>
    </source>
</evidence>
<accession>G8BVD7</accession>
<feature type="domain" description="C2H2-type" evidence="14">
    <location>
        <begin position="191"/>
        <end position="219"/>
    </location>
</feature>
<dbReference type="FunFam" id="3.30.160.60:FF:000100">
    <property type="entry name" value="Zinc finger 45-like"/>
    <property type="match status" value="1"/>
</dbReference>
<feature type="domain" description="C2H2-type" evidence="14">
    <location>
        <begin position="136"/>
        <end position="163"/>
    </location>
</feature>
<dbReference type="RefSeq" id="XP_003686299.1">
    <property type="nucleotide sequence ID" value="XM_003686251.1"/>
</dbReference>
<dbReference type="GO" id="GO:0001010">
    <property type="term" value="F:RNA polymerase II sequence-specific DNA-binding transcription factor recruiting activity"/>
    <property type="evidence" value="ECO:0007669"/>
    <property type="project" value="EnsemblFungi"/>
</dbReference>
<comment type="subcellular location">
    <subcellularLocation>
        <location evidence="1">Nucleus</location>
    </subcellularLocation>
</comment>
<dbReference type="AlphaFoldDB" id="G8BVD7"/>
<keyword evidence="4" id="KW-0677">Repeat</keyword>
<dbReference type="Pfam" id="PF00096">
    <property type="entry name" value="zf-C2H2"/>
    <property type="match status" value="4"/>
</dbReference>
<evidence type="ECO:0000256" key="7">
    <source>
        <dbReference type="ARBA" id="ARBA00023015"/>
    </source>
</evidence>
<dbReference type="OrthoDB" id="4748970at2759"/>
<dbReference type="GO" id="GO:0000981">
    <property type="term" value="F:DNA-binding transcription factor activity, RNA polymerase II-specific"/>
    <property type="evidence" value="ECO:0007669"/>
    <property type="project" value="TreeGrafter"/>
</dbReference>
<feature type="compositionally biased region" description="Low complexity" evidence="13">
    <location>
        <begin position="20"/>
        <end position="32"/>
    </location>
</feature>
<keyword evidence="7" id="KW-0805">Transcription regulation</keyword>
<dbReference type="GO" id="GO:0005634">
    <property type="term" value="C:nucleus"/>
    <property type="evidence" value="ECO:0007669"/>
    <property type="project" value="UniProtKB-SubCell"/>
</dbReference>
<dbReference type="PROSITE" id="PS50157">
    <property type="entry name" value="ZINC_FINGER_C2H2_2"/>
    <property type="match status" value="6"/>
</dbReference>
<dbReference type="Proteomes" id="UP000005666">
    <property type="component" value="Chromosome 7"/>
</dbReference>
<dbReference type="FunFam" id="3.30.160.60:FF:002391">
    <property type="entry name" value="Transcription factor IIIA"/>
    <property type="match status" value="1"/>
</dbReference>
<evidence type="ECO:0000256" key="9">
    <source>
        <dbReference type="ARBA" id="ARBA00023163"/>
    </source>
</evidence>
<feature type="domain" description="C2H2-type" evidence="14">
    <location>
        <begin position="77"/>
        <end position="107"/>
    </location>
</feature>
<evidence type="ECO:0000313" key="15">
    <source>
        <dbReference type="EMBL" id="CCE63865.1"/>
    </source>
</evidence>
<evidence type="ECO:0000313" key="16">
    <source>
        <dbReference type="Proteomes" id="UP000005666"/>
    </source>
</evidence>
<dbReference type="Pfam" id="PF13894">
    <property type="entry name" value="zf-C2H2_4"/>
    <property type="match status" value="1"/>
</dbReference>
<dbReference type="STRING" id="1071381.G8BVD7"/>
<sequence>MGFVSADSEKSDNVKISLWRSESTARSSSKSSGVALVNGSDTGTDDLDDGGLSDVSVSSIDSFSSSSSTSSRRIKKYFCEYDGCNKSFARPSTLTEHQQSIHLGIKNHSCDVCGSKFSRKSHLERHLISHSAEKPFHCSFCDKGLTTRQQLKRHEITHSKSFQCTFEGCAESFYKHPQLRAHVLSVHLEKLKCQFCGKSFQRPYRLKNHLTKHHNPEVENPYPCSYNNCTKNFKTWTALQRHLKNDHPKVRCEVCDKPCVGESGLKMHMKIHDDKLVIKNWKCNICEHELLDEDLKSEEKSFAKKNELLNHYRKEHNDHIPDELLIDFNTDEDQIFRENDVSVSNRDSSGIANHNNFDTDDNNVRKKRKLTDSMIILNEEKLGRCINGDDMTCELALSSNNSDLRNYETKKGTNALSLLMDTVGRKLSCYFPGCRRTFKTKERFDKHISKHNIHQLKLKIALEKEQGSKENK</sequence>
<evidence type="ECO:0000256" key="3">
    <source>
        <dbReference type="ARBA" id="ARBA00022723"/>
    </source>
</evidence>
<dbReference type="GO" id="GO:0008270">
    <property type="term" value="F:zinc ion binding"/>
    <property type="evidence" value="ECO:0007669"/>
    <property type="project" value="UniProtKB-KW"/>
</dbReference>
<feature type="domain" description="C2H2-type" evidence="14">
    <location>
        <begin position="222"/>
        <end position="252"/>
    </location>
</feature>
<keyword evidence="8" id="KW-0238">DNA-binding</keyword>
<feature type="region of interest" description="Disordered" evidence="13">
    <location>
        <begin position="20"/>
        <end position="50"/>
    </location>
</feature>
<dbReference type="KEGG" id="tpf:TPHA_0G00270"/>
<keyword evidence="6" id="KW-0862">Zinc</keyword>
<evidence type="ECO:0000256" key="1">
    <source>
        <dbReference type="ARBA" id="ARBA00004123"/>
    </source>
</evidence>
<organism evidence="15 16">
    <name type="scientific">Tetrapisispora phaffii (strain ATCC 24235 / CBS 4417 / NBRC 1672 / NRRL Y-8282 / UCD 70-5)</name>
    <name type="common">Yeast</name>
    <name type="synonym">Fabospora phaffii</name>
    <dbReference type="NCBI Taxonomy" id="1071381"/>
    <lineage>
        <taxon>Eukaryota</taxon>
        <taxon>Fungi</taxon>
        <taxon>Dikarya</taxon>
        <taxon>Ascomycota</taxon>
        <taxon>Saccharomycotina</taxon>
        <taxon>Saccharomycetes</taxon>
        <taxon>Saccharomycetales</taxon>
        <taxon>Saccharomycetaceae</taxon>
        <taxon>Tetrapisispora</taxon>
    </lineage>
</organism>
<gene>
    <name evidence="15" type="primary">TPHA0G00270</name>
    <name evidence="15" type="ordered locus">TPHA_0G00270</name>
</gene>
<dbReference type="OMA" id="SFYKHPQ"/>
<evidence type="ECO:0000256" key="11">
    <source>
        <dbReference type="ARBA" id="ARBA00040434"/>
    </source>
</evidence>
<dbReference type="InterPro" id="IPR036236">
    <property type="entry name" value="Znf_C2H2_sf"/>
</dbReference>
<evidence type="ECO:0000256" key="13">
    <source>
        <dbReference type="SAM" id="MobiDB-lite"/>
    </source>
</evidence>
<keyword evidence="3" id="KW-0479">Metal-binding</keyword>
<feature type="domain" description="C2H2-type" evidence="14">
    <location>
        <begin position="108"/>
        <end position="135"/>
    </location>
</feature>
<keyword evidence="10" id="KW-0539">Nucleus</keyword>
<evidence type="ECO:0000256" key="5">
    <source>
        <dbReference type="ARBA" id="ARBA00022771"/>
    </source>
</evidence>
<reference evidence="15 16" key="1">
    <citation type="journal article" date="2011" name="Proc. Natl. Acad. Sci. U.S.A.">
        <title>Evolutionary erosion of yeast sex chromosomes by mating-type switching accidents.</title>
        <authorList>
            <person name="Gordon J.L."/>
            <person name="Armisen D."/>
            <person name="Proux-Wera E."/>
            <person name="Oheigeartaigh S.S."/>
            <person name="Byrne K.P."/>
            <person name="Wolfe K.H."/>
        </authorList>
    </citation>
    <scope>NUCLEOTIDE SEQUENCE [LARGE SCALE GENOMIC DNA]</scope>
    <source>
        <strain evidence="16">ATCC 24235 / CBS 4417 / NBRC 1672 / NRRL Y-8282 / UCD 70-5</strain>
    </source>
</reference>
<dbReference type="Gene3D" id="3.30.160.60">
    <property type="entry name" value="Classic Zinc Finger"/>
    <property type="match status" value="6"/>
</dbReference>
<dbReference type="PANTHER" id="PTHR24408">
    <property type="entry name" value="ZINC FINGER PROTEIN"/>
    <property type="match status" value="1"/>
</dbReference>
<evidence type="ECO:0000256" key="10">
    <source>
        <dbReference type="ARBA" id="ARBA00023242"/>
    </source>
</evidence>
<keyword evidence="2" id="KW-0678">Repressor</keyword>
<dbReference type="EMBL" id="HE612862">
    <property type="protein sequence ID" value="CCE63865.1"/>
    <property type="molecule type" value="Genomic_DNA"/>
</dbReference>
<evidence type="ECO:0000259" key="14">
    <source>
        <dbReference type="PROSITE" id="PS50157"/>
    </source>
</evidence>
<feature type="domain" description="C2H2-type" evidence="14">
    <location>
        <begin position="162"/>
        <end position="192"/>
    </location>
</feature>
<dbReference type="SUPFAM" id="SSF57667">
    <property type="entry name" value="beta-beta-alpha zinc fingers"/>
    <property type="match status" value="4"/>
</dbReference>
<protein>
    <recommendedName>
        <fullName evidence="11">Transcription factor IIIA</fullName>
    </recommendedName>
</protein>
<keyword evidence="9" id="KW-0804">Transcription</keyword>
<dbReference type="GO" id="GO:0042791">
    <property type="term" value="P:5S class rRNA transcription by RNA polymerase III"/>
    <property type="evidence" value="ECO:0007669"/>
    <property type="project" value="EnsemblFungi"/>
</dbReference>
<dbReference type="SMART" id="SM00355">
    <property type="entry name" value="ZnF_C2H2"/>
    <property type="match status" value="9"/>
</dbReference>